<feature type="compositionally biased region" description="Polar residues" evidence="1">
    <location>
        <begin position="224"/>
        <end position="236"/>
    </location>
</feature>
<protein>
    <submittedName>
        <fullName evidence="2">Uncharacterized protein, isoform A</fullName>
    </submittedName>
</protein>
<accession>A0A0J9RYL9</accession>
<dbReference type="EMBL" id="CM002912">
    <property type="protein sequence ID" value="KMZ00305.1"/>
    <property type="molecule type" value="Genomic_DNA"/>
</dbReference>
<reference evidence="2" key="1">
    <citation type="journal article" date="2013" name="Genome Res.">
        <title>A second-generation assembly of the Drosophila simulans genome provides new insights into patterns of lineage-specific divergence.</title>
        <authorList>
            <person name="Hu T.T."/>
            <person name="Eisen M.B."/>
            <person name="Thornton K.R."/>
            <person name="Andolfatto P."/>
        </authorList>
    </citation>
    <scope>NUCLEOTIDE SEQUENCE [LARGE SCALE GENOMIC DNA]</scope>
    <source>
        <strain evidence="2">W501</strain>
    </source>
</reference>
<feature type="compositionally biased region" description="Low complexity" evidence="1">
    <location>
        <begin position="379"/>
        <end position="389"/>
    </location>
</feature>
<reference evidence="2" key="2">
    <citation type="submission" date="2014-06" db="EMBL/GenBank/DDBJ databases">
        <authorList>
            <person name="Hu T."/>
            <person name="Eisen M.B."/>
            <person name="Thornton K.R."/>
            <person name="Andolfatto P."/>
        </authorList>
    </citation>
    <scope>NUCLEOTIDE SEQUENCE</scope>
    <source>
        <strain evidence="2">W501</strain>
    </source>
</reference>
<reference evidence="2" key="3">
    <citation type="submission" date="2015-04" db="EMBL/GenBank/DDBJ databases">
        <authorList>
            <consortium name="FlyBase"/>
        </authorList>
    </citation>
    <scope>NUCLEOTIDE SEQUENCE</scope>
    <source>
        <strain evidence="2">W501</strain>
    </source>
</reference>
<feature type="region of interest" description="Disordered" evidence="1">
    <location>
        <begin position="87"/>
        <end position="106"/>
    </location>
</feature>
<feature type="compositionally biased region" description="Basic and acidic residues" evidence="1">
    <location>
        <begin position="470"/>
        <end position="490"/>
    </location>
</feature>
<feature type="compositionally biased region" description="Polar residues" evidence="1">
    <location>
        <begin position="14"/>
        <end position="32"/>
    </location>
</feature>
<evidence type="ECO:0000256" key="1">
    <source>
        <dbReference type="SAM" id="MobiDB-lite"/>
    </source>
</evidence>
<organism evidence="2">
    <name type="scientific">Drosophila simulans</name>
    <name type="common">Fruit fly</name>
    <dbReference type="NCBI Taxonomy" id="7240"/>
    <lineage>
        <taxon>Eukaryota</taxon>
        <taxon>Metazoa</taxon>
        <taxon>Ecdysozoa</taxon>
        <taxon>Arthropoda</taxon>
        <taxon>Hexapoda</taxon>
        <taxon>Insecta</taxon>
        <taxon>Pterygota</taxon>
        <taxon>Neoptera</taxon>
        <taxon>Endopterygota</taxon>
        <taxon>Diptera</taxon>
        <taxon>Brachycera</taxon>
        <taxon>Muscomorpha</taxon>
        <taxon>Ephydroidea</taxon>
        <taxon>Drosophilidae</taxon>
        <taxon>Drosophila</taxon>
        <taxon>Sophophora</taxon>
    </lineage>
</organism>
<dbReference type="OrthoDB" id="8062712at2759"/>
<feature type="compositionally biased region" description="Polar residues" evidence="1">
    <location>
        <begin position="249"/>
        <end position="264"/>
    </location>
</feature>
<gene>
    <name evidence="2" type="primary">Dsim\GD14726</name>
    <name evidence="2" type="ORF">Dsimw501_GD14726</name>
</gene>
<feature type="compositionally biased region" description="Polar residues" evidence="1">
    <location>
        <begin position="126"/>
        <end position="140"/>
    </location>
</feature>
<feature type="region of interest" description="Disordered" evidence="1">
    <location>
        <begin position="119"/>
        <end position="140"/>
    </location>
</feature>
<sequence>MPRNPVEPFEKPQYQHTLDGSRQNESSVTQDVLSPRYNKDDEYQCCNMPECPNNSTPIQIPQNSLPLFQPLVNLSQHSRSHSVPRYNYRNDKSNHQNTTHNHSVKRIKPHTPCELKVPRGNRCPADQSNNHDTATSCRNNTSIDWNNSSQVGMNYGEFQRRQLLLQKIQQQQYQEQQARQQNQANISWLEDEDPIVFAPDLNSTRINQDDRDQQSRLQPKPNCQKCNSRQQQNASRSILECDQTPEMVRNQTKYETTTNETSYLQPPETLRNARCKPQTNQNLRNQSQGICQDVSMNQASTCEQSMSKNTKYYSDSPKSQYGCCSRGSTACDKSMGDSQNYACCVGTSASRNQSFMEMSQLMSGRSRSSPTLLEKTKRSSSVGRRSMRVPVRTPEDRLVERIQNEFHETFVNDLYCPGVIQASLDGSENFNEYSREIAFAGPVPDKPYPVDPITMIEAIKLRIDHERTEIRKEKDRNEGANKDLRNQSKERRSRRPRTTFIEDIDSHFSPKINSEVNRSVAAYLKAETEYHTSMEIDSAFDAHINRFETNLFDERIKVHSYSATTTPTHR</sequence>
<feature type="region of interest" description="Disordered" evidence="1">
    <location>
        <begin position="1"/>
        <end position="33"/>
    </location>
</feature>
<feature type="region of interest" description="Disordered" evidence="1">
    <location>
        <begin position="362"/>
        <end position="389"/>
    </location>
</feature>
<feature type="region of interest" description="Disordered" evidence="1">
    <location>
        <begin position="470"/>
        <end position="498"/>
    </location>
</feature>
<dbReference type="AlphaFoldDB" id="A0A0J9RYL9"/>
<dbReference type="Proteomes" id="UP000035880">
    <property type="component" value="Chromosome 3L"/>
</dbReference>
<feature type="region of interest" description="Disordered" evidence="1">
    <location>
        <begin position="205"/>
        <end position="269"/>
    </location>
</feature>
<name>A0A0J9RYL9_DROSI</name>
<evidence type="ECO:0000313" key="2">
    <source>
        <dbReference type="EMBL" id="KMZ00305.1"/>
    </source>
</evidence>
<dbReference type="Bgee" id="FBgn0186402">
    <property type="expression patterns" value="Expressed in male reproductive system and 3 other cell types or tissues"/>
</dbReference>
<dbReference type="KEGG" id="dsi:Dsimw501_GD14726"/>
<proteinExistence type="predicted"/>
<feature type="compositionally biased region" description="Polar residues" evidence="1">
    <location>
        <begin position="362"/>
        <end position="371"/>
    </location>
</feature>